<dbReference type="Proteomes" id="UP000887565">
    <property type="component" value="Unplaced"/>
</dbReference>
<protein>
    <submittedName>
        <fullName evidence="2">Uncharacterized protein</fullName>
    </submittedName>
</protein>
<dbReference type="WBParaSite" id="nRc.2.0.1.t15643-RA">
    <property type="protein sequence ID" value="nRc.2.0.1.t15643-RA"/>
    <property type="gene ID" value="nRc.2.0.1.g15643"/>
</dbReference>
<sequence>MQSISFLKKFMSNAVVEARVSLLRVVTATTSTMNCCKKSAFPVTRLAQLVRAGERPRIATAIADKNRCVIQIAVLTHAFHSGAFNFDQFSAVDVRRPSIEIFPFVISIQKILNLILQHFRRINTRIGPCKGHFFSILMKISHLNPTQLSDVYFPGTRKQNSPKLI</sequence>
<proteinExistence type="predicted"/>
<keyword evidence="1" id="KW-1185">Reference proteome</keyword>
<reference evidence="2" key="1">
    <citation type="submission" date="2022-11" db="UniProtKB">
        <authorList>
            <consortium name="WormBaseParasite"/>
        </authorList>
    </citation>
    <scope>IDENTIFICATION</scope>
</reference>
<name>A0A915IN78_ROMCU</name>
<accession>A0A915IN78</accession>
<evidence type="ECO:0000313" key="1">
    <source>
        <dbReference type="Proteomes" id="UP000887565"/>
    </source>
</evidence>
<organism evidence="1 2">
    <name type="scientific">Romanomermis culicivorax</name>
    <name type="common">Nematode worm</name>
    <dbReference type="NCBI Taxonomy" id="13658"/>
    <lineage>
        <taxon>Eukaryota</taxon>
        <taxon>Metazoa</taxon>
        <taxon>Ecdysozoa</taxon>
        <taxon>Nematoda</taxon>
        <taxon>Enoplea</taxon>
        <taxon>Dorylaimia</taxon>
        <taxon>Mermithida</taxon>
        <taxon>Mermithoidea</taxon>
        <taxon>Mermithidae</taxon>
        <taxon>Romanomermis</taxon>
    </lineage>
</organism>
<evidence type="ECO:0000313" key="2">
    <source>
        <dbReference type="WBParaSite" id="nRc.2.0.1.t15643-RA"/>
    </source>
</evidence>
<dbReference type="AlphaFoldDB" id="A0A915IN78"/>